<dbReference type="InterPro" id="IPR004242">
    <property type="entry name" value="Transposase_21"/>
</dbReference>
<dbReference type="InterPro" id="IPR025452">
    <property type="entry name" value="DUF4218"/>
</dbReference>
<accession>A0A2I0VPK1</accession>
<dbReference type="EMBL" id="KZ502537">
    <property type="protein sequence ID" value="PKU76620.1"/>
    <property type="molecule type" value="Genomic_DNA"/>
</dbReference>
<feature type="compositionally biased region" description="Acidic residues" evidence="1">
    <location>
        <begin position="719"/>
        <end position="728"/>
    </location>
</feature>
<protein>
    <recommendedName>
        <fullName evidence="7">DUF4218 domain-containing protein</fullName>
    </recommendedName>
</protein>
<dbReference type="PANTHER" id="PTHR48258">
    <property type="entry name" value="DUF4218 DOMAIN-CONTAINING PROTEIN-RELATED"/>
    <property type="match status" value="1"/>
</dbReference>
<gene>
    <name evidence="5" type="ORF">MA16_Dca001225</name>
    <name evidence="4" type="ORF">MA16_Dca026737</name>
</gene>
<dbReference type="PANTHER" id="PTHR48258:SF4">
    <property type="entry name" value="DUF4216 DOMAIN-CONTAINING PROTEIN"/>
    <property type="match status" value="1"/>
</dbReference>
<keyword evidence="6" id="KW-1185">Reference proteome</keyword>
<reference evidence="4 6" key="2">
    <citation type="journal article" date="2017" name="Nature">
        <title>The Apostasia genome and the evolution of orchids.</title>
        <authorList>
            <person name="Zhang G.Q."/>
            <person name="Liu K.W."/>
            <person name="Li Z."/>
            <person name="Lohaus R."/>
            <person name="Hsiao Y.Y."/>
            <person name="Niu S.C."/>
            <person name="Wang J.Y."/>
            <person name="Lin Y.C."/>
            <person name="Xu Q."/>
            <person name="Chen L.J."/>
            <person name="Yoshida K."/>
            <person name="Fujiwara S."/>
            <person name="Wang Z.W."/>
            <person name="Zhang Y.Q."/>
            <person name="Mitsuda N."/>
            <person name="Wang M."/>
            <person name="Liu G.H."/>
            <person name="Pecoraro L."/>
            <person name="Huang H.X."/>
            <person name="Xiao X.J."/>
            <person name="Lin M."/>
            <person name="Wu X.Y."/>
            <person name="Wu W.L."/>
            <person name="Chen Y.Y."/>
            <person name="Chang S.B."/>
            <person name="Sakamoto S."/>
            <person name="Ohme-Takagi M."/>
            <person name="Yagi M."/>
            <person name="Zeng S.J."/>
            <person name="Shen C.Y."/>
            <person name="Yeh C.M."/>
            <person name="Luo Y.B."/>
            <person name="Tsai W.C."/>
            <person name="Van de Peer Y."/>
            <person name="Liu Z.J."/>
        </authorList>
    </citation>
    <scope>NUCLEOTIDE SEQUENCE [LARGE SCALE GENOMIC DNA]</scope>
    <source>
        <tissue evidence="4">The whole plant</tissue>
    </source>
</reference>
<dbReference type="Pfam" id="PF13952">
    <property type="entry name" value="DUF4216"/>
    <property type="match status" value="1"/>
</dbReference>
<dbReference type="AlphaFoldDB" id="A0A2I0VPK1"/>
<evidence type="ECO:0000259" key="2">
    <source>
        <dbReference type="Pfam" id="PF13952"/>
    </source>
</evidence>
<organism evidence="4 6">
    <name type="scientific">Dendrobium catenatum</name>
    <dbReference type="NCBI Taxonomy" id="906689"/>
    <lineage>
        <taxon>Eukaryota</taxon>
        <taxon>Viridiplantae</taxon>
        <taxon>Streptophyta</taxon>
        <taxon>Embryophyta</taxon>
        <taxon>Tracheophyta</taxon>
        <taxon>Spermatophyta</taxon>
        <taxon>Magnoliopsida</taxon>
        <taxon>Liliopsida</taxon>
        <taxon>Asparagales</taxon>
        <taxon>Orchidaceae</taxon>
        <taxon>Epidendroideae</taxon>
        <taxon>Malaxideae</taxon>
        <taxon>Dendrobiinae</taxon>
        <taxon>Dendrobium</taxon>
    </lineage>
</organism>
<evidence type="ECO:0000259" key="3">
    <source>
        <dbReference type="Pfam" id="PF13960"/>
    </source>
</evidence>
<feature type="domain" description="DUF4216" evidence="2">
    <location>
        <begin position="591"/>
        <end position="667"/>
    </location>
</feature>
<dbReference type="EMBL" id="KZ503357">
    <property type="protein sequence ID" value="PKU65335.1"/>
    <property type="molecule type" value="Genomic_DNA"/>
</dbReference>
<feature type="compositionally biased region" description="Acidic residues" evidence="1">
    <location>
        <begin position="737"/>
        <end position="748"/>
    </location>
</feature>
<dbReference type="InterPro" id="IPR025312">
    <property type="entry name" value="DUF4216"/>
</dbReference>
<name>A0A2I0VPK1_9ASPA</name>
<feature type="region of interest" description="Disordered" evidence="1">
    <location>
        <begin position="719"/>
        <end position="748"/>
    </location>
</feature>
<evidence type="ECO:0000313" key="5">
    <source>
        <dbReference type="EMBL" id="PKU76620.1"/>
    </source>
</evidence>
<dbReference type="Proteomes" id="UP000233837">
    <property type="component" value="Unassembled WGS sequence"/>
</dbReference>
<evidence type="ECO:0000256" key="1">
    <source>
        <dbReference type="SAM" id="MobiDB-lite"/>
    </source>
</evidence>
<sequence>MLYFKEDIAETVCRHCNAPRFKPKSRNRRKQKDVPVSRMFYFPIIPRLQRLYASMRSAAHMRWHNDHIPQEGVITHPSEAEAWKHFDRTHPTFAAELRNVRLGLCADGFTPFSQSATPYSCWPVILTPYNLPPELCMTTPYMFLSLIIPGPHNPKLKIDVFLQPLIDDLSLLWEEGVSTYDISTKQNFTLRAALLWTIGDFPAYGMLSGWNTSGKLACPYCLENTKSFTLKYGRKNSWFDCHRMFLPQSHPFRRNKEAFTKNKMVMIPPPPRFSSEEIYGVYHNWTKKSIFWSLPYWRTNLIRHNLDVMHIEKNVFDNIFYTVMDIKEKSKDNIKARMDLKEICRRKALELKDGSSKLNVENLIHMEQQIPFILCQLEKIFPPGFFDSMEHLPIHLPYEAMVGGPVQYRWMYPFERYLNKLKKTAKNKARPEGSICEAYLTYETTQFCSYYFETISQSGESSTSQNVGKSSNISVFSGIGEPLGASTVRYLTDKEMTVITLYILLNCDEVEPYLEKVHAEDSSQFSRLSELAWGPNRLVKCYQIFEVNGYKFQTKNLCEGRKTENSGVCVRGNTHTGDDSEYYGVLQEILEVEYPGMRNIVYLFNCEWFDPVPNRGTKVHPIYGITEVKRARRYAKFDPFIIASQATQVYYANYPSGIRGKQDWLVVMKTKPRGVIEKTSTIPTAHQEEFMSNLKDLPINVDDQIRFNESELQLEEVDLNIEESDDESDCARSVSSDESESTNDELTT</sequence>
<evidence type="ECO:0000313" key="4">
    <source>
        <dbReference type="EMBL" id="PKU65335.1"/>
    </source>
</evidence>
<evidence type="ECO:0000313" key="6">
    <source>
        <dbReference type="Proteomes" id="UP000233837"/>
    </source>
</evidence>
<proteinExistence type="predicted"/>
<reference evidence="4" key="3">
    <citation type="submission" date="2017-11" db="EMBL/GenBank/DDBJ databases">
        <authorList>
            <person name="Han C.G."/>
        </authorList>
    </citation>
    <scope>NUCLEOTIDE SEQUENCE</scope>
    <source>
        <tissue evidence="4">The whole plant</tissue>
    </source>
</reference>
<dbReference type="Pfam" id="PF02992">
    <property type="entry name" value="Transposase_21"/>
    <property type="match status" value="1"/>
</dbReference>
<evidence type="ECO:0008006" key="7">
    <source>
        <dbReference type="Google" id="ProtNLM"/>
    </source>
</evidence>
<feature type="domain" description="DUF4218" evidence="3">
    <location>
        <begin position="355"/>
        <end position="457"/>
    </location>
</feature>
<reference evidence="4 6" key="1">
    <citation type="journal article" date="2016" name="Sci. Rep.">
        <title>The Dendrobium catenatum Lindl. genome sequence provides insights into polysaccharide synthase, floral development and adaptive evolution.</title>
        <authorList>
            <person name="Zhang G.Q."/>
            <person name="Xu Q."/>
            <person name="Bian C."/>
            <person name="Tsai W.C."/>
            <person name="Yeh C.M."/>
            <person name="Liu K.W."/>
            <person name="Yoshida K."/>
            <person name="Zhang L.S."/>
            <person name="Chang S.B."/>
            <person name="Chen F."/>
            <person name="Shi Y."/>
            <person name="Su Y.Y."/>
            <person name="Zhang Y.Q."/>
            <person name="Chen L.J."/>
            <person name="Yin Y."/>
            <person name="Lin M."/>
            <person name="Huang H."/>
            <person name="Deng H."/>
            <person name="Wang Z.W."/>
            <person name="Zhu S.L."/>
            <person name="Zhao X."/>
            <person name="Deng C."/>
            <person name="Niu S.C."/>
            <person name="Huang J."/>
            <person name="Wang M."/>
            <person name="Liu G.H."/>
            <person name="Yang H.J."/>
            <person name="Xiao X.J."/>
            <person name="Hsiao Y.Y."/>
            <person name="Wu W.L."/>
            <person name="Chen Y.Y."/>
            <person name="Mitsuda N."/>
            <person name="Ohme-Takagi M."/>
            <person name="Luo Y.B."/>
            <person name="Van de Peer Y."/>
            <person name="Liu Z.J."/>
        </authorList>
    </citation>
    <scope>NUCLEOTIDE SEQUENCE [LARGE SCALE GENOMIC DNA]</scope>
    <source>
        <tissue evidence="4">The whole plant</tissue>
    </source>
</reference>
<dbReference type="Pfam" id="PF13960">
    <property type="entry name" value="DUF4218"/>
    <property type="match status" value="1"/>
</dbReference>